<dbReference type="RefSeq" id="WP_015181958.1">
    <property type="nucleotide sequence ID" value="NC_019738.1"/>
</dbReference>
<dbReference type="eggNOG" id="COG2810">
    <property type="taxonomic scope" value="Bacteria"/>
</dbReference>
<keyword evidence="2" id="KW-1185">Reference proteome</keyword>
<gene>
    <name evidence="1" type="ORF">Mic7113_1957</name>
</gene>
<dbReference type="EMBL" id="CP003630">
    <property type="protein sequence ID" value="AFZ17806.1"/>
    <property type="molecule type" value="Genomic_DNA"/>
</dbReference>
<proteinExistence type="predicted"/>
<name>K9WDC6_9CYAN</name>
<dbReference type="PATRIC" id="fig|1173027.3.peg.2170"/>
<dbReference type="Proteomes" id="UP000010471">
    <property type="component" value="Chromosome"/>
</dbReference>
<dbReference type="STRING" id="1173027.Mic7113_1957"/>
<evidence type="ECO:0000313" key="1">
    <source>
        <dbReference type="EMBL" id="AFZ17806.1"/>
    </source>
</evidence>
<organism evidence="1 2">
    <name type="scientific">Allocoleopsis franciscana PCC 7113</name>
    <dbReference type="NCBI Taxonomy" id="1173027"/>
    <lineage>
        <taxon>Bacteria</taxon>
        <taxon>Bacillati</taxon>
        <taxon>Cyanobacteriota</taxon>
        <taxon>Cyanophyceae</taxon>
        <taxon>Coleofasciculales</taxon>
        <taxon>Coleofasciculaceae</taxon>
        <taxon>Allocoleopsis</taxon>
        <taxon>Allocoleopsis franciscana</taxon>
    </lineage>
</organism>
<dbReference type="HOGENOM" id="CLU_090272_0_0_3"/>
<sequence length="212" mass="24528">MAQTIAIEKNITTLNQLQGRFNLRRSDNDQFFTEWFNGLSQLTDLEKQALDGIKQQYFYQRSDGPLAEGAVKMVVLAKLLDLAGFYDPPFRFRTETGVEIAIEDRDEILRGRIDALVIQEQFWVLVIESKRTTFSTDVALPQALAYMMANPNPERPIFGLVTNGSHFIFIKLVQSREPQYDLSDEFSLYQRHNQLYNILQILKRLGQVMTEV</sequence>
<evidence type="ECO:0000313" key="2">
    <source>
        <dbReference type="Proteomes" id="UP000010471"/>
    </source>
</evidence>
<protein>
    <submittedName>
        <fullName evidence="1">Uncharacterized protein</fullName>
    </submittedName>
</protein>
<accession>K9WDC6</accession>
<dbReference type="KEGG" id="mic:Mic7113_1957"/>
<dbReference type="AlphaFoldDB" id="K9WDC6"/>
<dbReference type="OrthoDB" id="511707at2"/>
<reference evidence="1 2" key="1">
    <citation type="submission" date="2012-06" db="EMBL/GenBank/DDBJ databases">
        <title>Finished chromosome of genome of Microcoleus sp. PCC 7113.</title>
        <authorList>
            <consortium name="US DOE Joint Genome Institute"/>
            <person name="Gugger M."/>
            <person name="Coursin T."/>
            <person name="Rippka R."/>
            <person name="Tandeau De Marsac N."/>
            <person name="Huntemann M."/>
            <person name="Wei C.-L."/>
            <person name="Han J."/>
            <person name="Detter J.C."/>
            <person name="Han C."/>
            <person name="Tapia R."/>
            <person name="Chen A."/>
            <person name="Kyrpides N."/>
            <person name="Mavromatis K."/>
            <person name="Markowitz V."/>
            <person name="Szeto E."/>
            <person name="Ivanova N."/>
            <person name="Pagani I."/>
            <person name="Pati A."/>
            <person name="Goodwin L."/>
            <person name="Nordberg H.P."/>
            <person name="Cantor M.N."/>
            <person name="Hua S.X."/>
            <person name="Woyke T."/>
            <person name="Kerfeld C.A."/>
        </authorList>
    </citation>
    <scope>NUCLEOTIDE SEQUENCE [LARGE SCALE GENOMIC DNA]</scope>
    <source>
        <strain evidence="1 2">PCC 7113</strain>
    </source>
</reference>